<feature type="region of interest" description="Disordered" evidence="1">
    <location>
        <begin position="189"/>
        <end position="214"/>
    </location>
</feature>
<evidence type="ECO:0000313" key="2">
    <source>
        <dbReference type="EMBL" id="KAK2093962.1"/>
    </source>
</evidence>
<protein>
    <submittedName>
        <fullName evidence="2">Uncharacterized protein</fullName>
    </submittedName>
</protein>
<name>A0ABQ9UA62_SAGOE</name>
<feature type="region of interest" description="Disordered" evidence="1">
    <location>
        <begin position="269"/>
        <end position="288"/>
    </location>
</feature>
<evidence type="ECO:0000256" key="1">
    <source>
        <dbReference type="SAM" id="MobiDB-lite"/>
    </source>
</evidence>
<evidence type="ECO:0000313" key="3">
    <source>
        <dbReference type="Proteomes" id="UP001266305"/>
    </source>
</evidence>
<dbReference type="PANTHER" id="PTHR16035">
    <property type="entry name" value="PROTEIN FAM90A1"/>
    <property type="match status" value="1"/>
</dbReference>
<reference evidence="2 3" key="1">
    <citation type="submission" date="2023-05" db="EMBL/GenBank/DDBJ databases">
        <title>B98-5 Cell Line De Novo Hybrid Assembly: An Optical Mapping Approach.</title>
        <authorList>
            <person name="Kananen K."/>
            <person name="Auerbach J.A."/>
            <person name="Kautto E."/>
            <person name="Blachly J.S."/>
        </authorList>
    </citation>
    <scope>NUCLEOTIDE SEQUENCE [LARGE SCALE GENOMIC DNA]</scope>
    <source>
        <strain evidence="2">B95-8</strain>
        <tissue evidence="2">Cell line</tissue>
    </source>
</reference>
<gene>
    <name evidence="2" type="ORF">P7K49_027700</name>
</gene>
<dbReference type="InterPro" id="IPR039213">
    <property type="entry name" value="FAM90"/>
</dbReference>
<dbReference type="Proteomes" id="UP001266305">
    <property type="component" value="Unassembled WGS sequence"/>
</dbReference>
<feature type="region of interest" description="Disordered" evidence="1">
    <location>
        <begin position="1"/>
        <end position="147"/>
    </location>
</feature>
<sequence length="313" mass="33281">MPVHTTKRRPVVDPAVTDGSAPKLADGGSTWASLSPLRKASVGSSSSRRTTEPQRGAVAHIPQAAFRRHGPQPLLLPKATNGRPEGGCREVPQAASGTHGLNHVTDPQAEAKRPAVTSQPRPPAATHSLGLGSNLSFRPGAKRPAQAPIQASLTFPKKARLGPAQIPKESIQGGELAALETLQPLPALTELGPSRSTQMSRRTPPWVPSIDLQPLQSRPCLPTVQACTMSHPPAASQDGDQPLRMLFRRLEDGGWSSRFLMAPSCHSLEDPGAFPAQSPQVLEKSEGPRVCVPPSVLYEDLQVSSSSEEEELD</sequence>
<proteinExistence type="predicted"/>
<accession>A0ABQ9UA62</accession>
<dbReference type="EMBL" id="JASSZA010000014">
    <property type="protein sequence ID" value="KAK2093962.1"/>
    <property type="molecule type" value="Genomic_DNA"/>
</dbReference>
<keyword evidence="3" id="KW-1185">Reference proteome</keyword>
<comment type="caution">
    <text evidence="2">The sequence shown here is derived from an EMBL/GenBank/DDBJ whole genome shotgun (WGS) entry which is preliminary data.</text>
</comment>
<dbReference type="PANTHER" id="PTHR16035:SF14">
    <property type="entry name" value="FAMILY WITH SEQUENCE SIMILARITY 90 MEMBER A11, PSEUDOGENE-RELATED"/>
    <property type="match status" value="1"/>
</dbReference>
<organism evidence="2 3">
    <name type="scientific">Saguinus oedipus</name>
    <name type="common">Cotton-top tamarin</name>
    <name type="synonym">Oedipomidas oedipus</name>
    <dbReference type="NCBI Taxonomy" id="9490"/>
    <lineage>
        <taxon>Eukaryota</taxon>
        <taxon>Metazoa</taxon>
        <taxon>Chordata</taxon>
        <taxon>Craniata</taxon>
        <taxon>Vertebrata</taxon>
        <taxon>Euteleostomi</taxon>
        <taxon>Mammalia</taxon>
        <taxon>Eutheria</taxon>
        <taxon>Euarchontoglires</taxon>
        <taxon>Primates</taxon>
        <taxon>Haplorrhini</taxon>
        <taxon>Platyrrhini</taxon>
        <taxon>Cebidae</taxon>
        <taxon>Callitrichinae</taxon>
        <taxon>Saguinus</taxon>
    </lineage>
</organism>